<evidence type="ECO:0000256" key="1">
    <source>
        <dbReference type="SAM" id="MobiDB-lite"/>
    </source>
</evidence>
<proteinExistence type="evidence at transcript level"/>
<dbReference type="PANTHER" id="PTHR34789">
    <property type="entry name" value="EXPRESSED PROTEIN"/>
    <property type="match status" value="1"/>
</dbReference>
<feature type="signal peptide" evidence="2">
    <location>
        <begin position="1"/>
        <end position="35"/>
    </location>
</feature>
<protein>
    <submittedName>
        <fullName evidence="3">Uncharacterized protein</fullName>
    </submittedName>
</protein>
<feature type="region of interest" description="Disordered" evidence="1">
    <location>
        <begin position="46"/>
        <end position="72"/>
    </location>
</feature>
<dbReference type="EMBL" id="BT083517">
    <property type="protein sequence ID" value="ACR33870.1"/>
    <property type="molecule type" value="mRNA"/>
</dbReference>
<evidence type="ECO:0000313" key="3">
    <source>
        <dbReference type="EMBL" id="ACR33870.1"/>
    </source>
</evidence>
<organism evidence="3">
    <name type="scientific">Zea mays</name>
    <name type="common">Maize</name>
    <dbReference type="NCBI Taxonomy" id="4577"/>
    <lineage>
        <taxon>Eukaryota</taxon>
        <taxon>Viridiplantae</taxon>
        <taxon>Streptophyta</taxon>
        <taxon>Embryophyta</taxon>
        <taxon>Tracheophyta</taxon>
        <taxon>Spermatophyta</taxon>
        <taxon>Magnoliopsida</taxon>
        <taxon>Liliopsida</taxon>
        <taxon>Poales</taxon>
        <taxon>Poaceae</taxon>
        <taxon>PACMAD clade</taxon>
        <taxon>Panicoideae</taxon>
        <taxon>Andropogonodae</taxon>
        <taxon>Andropogoneae</taxon>
        <taxon>Tripsacinae</taxon>
        <taxon>Zea</taxon>
    </lineage>
</organism>
<feature type="chain" id="PRO_5002939202" evidence="2">
    <location>
        <begin position="36"/>
        <end position="222"/>
    </location>
</feature>
<feature type="compositionally biased region" description="Pro residues" evidence="1">
    <location>
        <begin position="52"/>
        <end position="65"/>
    </location>
</feature>
<accession>C4IY70</accession>
<keyword evidence="2" id="KW-0732">Signal</keyword>
<dbReference type="AlphaFoldDB" id="C4IY70"/>
<sequence length="222" mass="22357">MPTATATATAAPRHAALFLPLLLLLLGLHATSAAAARAGVAVDAELTSTKPSPVPKKPSVKPPGPGAASPTFPGFGIPGMGGFGIPGMGAGGWGGGYGGPAGGYARGGVVAPAAAAAAAAVRHDSLPPPHGHSWPSPFSPLFATSFPPPPVLRRTSCQGRRRQGFLILSITGLFIRFADGGVRQEDGGRQPRCHLLQVMVLILHGGEGALQADRCAAPCYRA</sequence>
<evidence type="ECO:0000256" key="2">
    <source>
        <dbReference type="SAM" id="SignalP"/>
    </source>
</evidence>
<name>C4IY70_MAIZE</name>
<dbReference type="PANTHER" id="PTHR34789:SF1">
    <property type="entry name" value="EXPRESSED PROTEIN"/>
    <property type="match status" value="1"/>
</dbReference>
<reference evidence="3" key="1">
    <citation type="journal article" date="2009" name="PLoS Genet.">
        <title>Sequencing, mapping, and analysis of 27,455 maize full-length cDNAs.</title>
        <authorList>
            <person name="Soderlund C."/>
            <person name="Descour A."/>
            <person name="Kudrna D."/>
            <person name="Bomhoff M."/>
            <person name="Boyd L."/>
            <person name="Currie J."/>
            <person name="Angelova A."/>
            <person name="Collura K."/>
            <person name="Wissotski M."/>
            <person name="Ashley E."/>
            <person name="Morrow D."/>
            <person name="Fernandes J."/>
            <person name="Walbot V."/>
            <person name="Yu Y."/>
        </authorList>
    </citation>
    <scope>NUCLEOTIDE SEQUENCE</scope>
    <source>
        <strain evidence="3">B73</strain>
    </source>
</reference>